<evidence type="ECO:0000313" key="1">
    <source>
        <dbReference type="EMBL" id="KAI9898116.1"/>
    </source>
</evidence>
<name>A0ACC0UVG5_9HYPO</name>
<reference evidence="1" key="1">
    <citation type="submission" date="2022-10" db="EMBL/GenBank/DDBJ databases">
        <title>Complete Genome of Trichothecium roseum strain YXFP-22015, a Plant Pathogen Isolated from Citrus.</title>
        <authorList>
            <person name="Wang Y."/>
            <person name="Zhu L."/>
        </authorList>
    </citation>
    <scope>NUCLEOTIDE SEQUENCE</scope>
    <source>
        <strain evidence="1">YXFP-22015</strain>
    </source>
</reference>
<sequence>MMVDWRKLGEVPDSEDEDYESQDDIDPLSLPDATSETTPKANRQQTKKTQHYTRQEEVEEVQLAEKKDVWDIPSSSDNDITPKRKPTQIHDVEKSPKLPPRLEKQESPLSSLSTLSTPLSSSQGLPTLDQLTAIPNALSEPPSSLTPVPQDDVSNNIVRVTSPTPVFQGPDDALDPSQLSPIRIQTNTSPPGQGISRDDEVQEARRAAIRYERSLRSRKPEQLRPYFMEQARYNHSWKEHGLRPVRLVNQEARIRQEESSSEGEFEPESQGSKNQENTEESQINDSLGDSFVVTEGLQVGLLSSSPLETSPVHRRLGPSSQATSKGESDNTSVNGEDLPSLDALLARREPPTRQPTKRSLMLTQSAAKKRRIVNQTTHGPPSPKFRQLSPTPGPNLSSPPQRWSSKETTSQASQDSPAPVVVLADSDHDQPPSRNILGDDEETASASSSDSDVASEIVHRNSRRIRGVLPASWLRIDQQASRSNIQKNMNKRQETHDVDGEQRRGVAQRRLARSTSTKDLVFDDSDEEDTRTHQPTTDEVFHHQTRLILEPSATAPVPEIMEISEDDDASVFEDDHIDRMLPGRKRQLKLSDAFAREPKRQKKAPSTQVRPRQNPRQPKISDTFTKAKGATSRLKPHSKHPRNSRMGKTSKKSGARRLPMASKKAPPPQLSILDIIEPNAPRFLKIAARTAQRRADQGRASPSQKCIHLATRVDNIDVMTALGDWRSGSIQPRASVTAAIKPRTVQQTPQPLRERSANKVSRSRQTWVTPSQGARKFSTAINRGGTAAYHGDGEQQSVSQPTRTARPKPTVKDQTSKQGWRQAVLEADTHNGISNRDFQAKKRQLDRLFRQKYHNASLADVSSAVSNAEPQQNAVQPDGDIIMSQEAGSARLGKQKAPQKSKFRKKTQPRRIDNEAPQYSHANDPLPIAPPVRQDPSPAEVEGSGDAKLLGLGPYGTHYTHHFEIFPLNAGTYFHSTTLIGSGVLERIETQDLRSKIKEARQNISFHMGEKILRWGKWNAQVSSELGIVFDFVADSLEQSQDGSIDSNQPQAIQAAHFLFNYVDQSLSFDDIVNVKFFISRWQEVLASFQSKISTLLGEPRAMDHGSATVRLIYNYLLLGSLEVLKLCRGDDSLMSEQFLLKDLLKNMTKQVAQLLIKAGLGKLRDAYRRLNATRTREQGLRDDEDIMHSWVILLKVLELAEIPRSSFWDIFQEVIAPPKVELKADAQQHEALWEDMFTLLPLTEFGNAGVVIPGKRTASSINGWSLPKRLLSKVLESYRGNHRQSPSFNSYCRAMVSRCHYLVQRWGWYKNSAIIGTIFDFFGSQNLEHLRNEEVYQSPSFLDNLANRPSLNVDAVDRCFHVFLKLLAMTIQKLKAIGASKDIVNLIKRTTPNHNRQYLKEHNIHERDLAALRNHHDLLCTQYWVAPAELRQHVDWPERLVEPESAHKEACLINLRAWRQLSAFIVASGEASTSLKPFNQWRNTFFRKMTSQFDCVATDIEAQFKGLSTDVSKSISPDMKKMMISMNLAAIGDIIYHTMIESSEVIMLSPDLEAASFALNTYQLNQVFRHFSQAKPDFPWGVLREALATLSHFLSHIDKFKESEPNEESESQILNGAQADDALLVLEHNVASSFFSMARCVLSSLDRSDAVTSTHQVEHIDDIINISARFGMRLIQAGVATLSGIFKPGKFKLFDKDPVHLSLVQRKYLALFMLNLLKTGFDDFTDPGLGLMELWVQALVKPQPSLMFETGWLQELIKRGEEYVPTTTAGIPVHPTYQSNCRLFEFAISWMRKSLHDADPPLKRTLLPIYTKVLKSAMQQMKQDLSIMTKNAAEHGRYVCFVRDIIFMIRAQGADIATVNPFFYESSEDFSPSAKDPHLQVASLESYALRLAQDDPGAKSQFFYFLYNNFKTALNSGKLGKEIQVLRKALKNAHIRRFILGYMLPAIVETAFEQTEALEILHVYLKAIIRLLTSNVVGFKLDSDDLKSAWWSFDSFTAGVEKLTCNDMMIPESIQLCTSFAALLCHIYPSVVTETPEENEGAAAFQTRMLSFYNWITTFETKYSESRNLPFDAATAKTPVFAFKGDAYFIKEDSRVNNDIKGFKKHIAQDVRQNWVLNGLRLSIQTPGQQLLSTQACQGIMMRPVRSEEDDKATLESGRLWFKRLFDIFNGRVPDQLVLPRENPVF</sequence>
<keyword evidence="2" id="KW-1185">Reference proteome</keyword>
<evidence type="ECO:0000313" key="2">
    <source>
        <dbReference type="Proteomes" id="UP001163324"/>
    </source>
</evidence>
<comment type="caution">
    <text evidence="1">The sequence shown here is derived from an EMBL/GenBank/DDBJ whole genome shotgun (WGS) entry which is preliminary data.</text>
</comment>
<proteinExistence type="predicted"/>
<gene>
    <name evidence="1" type="ORF">N3K66_006476</name>
</gene>
<protein>
    <submittedName>
        <fullName evidence="1">Uncharacterized protein</fullName>
    </submittedName>
</protein>
<dbReference type="Proteomes" id="UP001163324">
    <property type="component" value="Chromosome 6"/>
</dbReference>
<accession>A0ACC0UVG5</accession>
<dbReference type="EMBL" id="CM047945">
    <property type="protein sequence ID" value="KAI9898116.1"/>
    <property type="molecule type" value="Genomic_DNA"/>
</dbReference>
<organism evidence="1 2">
    <name type="scientific">Trichothecium roseum</name>
    <dbReference type="NCBI Taxonomy" id="47278"/>
    <lineage>
        <taxon>Eukaryota</taxon>
        <taxon>Fungi</taxon>
        <taxon>Dikarya</taxon>
        <taxon>Ascomycota</taxon>
        <taxon>Pezizomycotina</taxon>
        <taxon>Sordariomycetes</taxon>
        <taxon>Hypocreomycetidae</taxon>
        <taxon>Hypocreales</taxon>
        <taxon>Hypocreales incertae sedis</taxon>
        <taxon>Trichothecium</taxon>
    </lineage>
</organism>